<dbReference type="GO" id="GO:0016740">
    <property type="term" value="F:transferase activity"/>
    <property type="evidence" value="ECO:0007669"/>
    <property type="project" value="UniProtKB-KW"/>
</dbReference>
<accession>A0A127P7S8</accession>
<protein>
    <submittedName>
        <fullName evidence="1">Glycosyltransferase WbsX family protein</fullName>
    </submittedName>
</protein>
<dbReference type="InterPro" id="IPR032719">
    <property type="entry name" value="WbsX"/>
</dbReference>
<name>A0A127P7S8_9BURK</name>
<dbReference type="PANTHER" id="PTHR41244:SF1">
    <property type="entry name" value="GLYCOSYLTRANSFERASE"/>
    <property type="match status" value="1"/>
</dbReference>
<dbReference type="Pfam" id="PF14307">
    <property type="entry name" value="Glyco_tran_WbsX"/>
    <property type="match status" value="1"/>
</dbReference>
<sequence>MSFKIFPFYFPQLHTIPENDEWWGKDFTDWDLVKKASSYGAFQKQPRIPLDGVYCDQSDPAVIDRQARLALAYGISGFNFYHYWFDGKLLLERPVENLLANQNIPIEYFFTWANESWTRQWIGKPEDMLIKQIHQEDRNIWNAHYDYLRRHFLDKRYLKIENKPVFCIYRPELIKSLADWIEFVNNKAREDGFDGIHLIACRAYEISNQNVIYEKFSAILNFQPRFSINKYFKSNNKAIAWLEPRLRLLPEFFQLKLAKLRVSGGLKCFDYEDYLKVLDNVSDYACCDKVAYQVVFPDWDNGARYKDKATFFKNANIENFKVALRKVRDISLRRDDQIFFINAWNEWSEGAYLEPDESMGHQYLEAVRDVLVNNK</sequence>
<evidence type="ECO:0000313" key="2">
    <source>
        <dbReference type="Proteomes" id="UP000072421"/>
    </source>
</evidence>
<dbReference type="Proteomes" id="UP000072421">
    <property type="component" value="Chromosome"/>
</dbReference>
<dbReference type="OrthoDB" id="9816564at2"/>
<dbReference type="AlphaFoldDB" id="A0A127P7S8"/>
<proteinExistence type="predicted"/>
<dbReference type="PATRIC" id="fig|158899.10.peg.1085"/>
<dbReference type="RefSeq" id="WP_061538998.1">
    <property type="nucleotide sequence ID" value="NZ_CP013232.1"/>
</dbReference>
<gene>
    <name evidence="1" type="ORF">CFter6_1075</name>
</gene>
<dbReference type="EMBL" id="CP013232">
    <property type="protein sequence ID" value="AMO93793.1"/>
    <property type="molecule type" value="Genomic_DNA"/>
</dbReference>
<evidence type="ECO:0000313" key="1">
    <source>
        <dbReference type="EMBL" id="AMO93793.1"/>
    </source>
</evidence>
<dbReference type="PANTHER" id="PTHR41244">
    <property type="entry name" value="RHAMNAN SYNTHESIS F"/>
    <property type="match status" value="1"/>
</dbReference>
<dbReference type="CDD" id="cd11579">
    <property type="entry name" value="Glyco_tran_WbsX"/>
    <property type="match status" value="1"/>
</dbReference>
<organism evidence="1">
    <name type="scientific">Collimonas fungivorans</name>
    <dbReference type="NCBI Taxonomy" id="158899"/>
    <lineage>
        <taxon>Bacteria</taxon>
        <taxon>Pseudomonadati</taxon>
        <taxon>Pseudomonadota</taxon>
        <taxon>Betaproteobacteria</taxon>
        <taxon>Burkholderiales</taxon>
        <taxon>Oxalobacteraceae</taxon>
        <taxon>Collimonas</taxon>
    </lineage>
</organism>
<reference evidence="1 2" key="1">
    <citation type="submission" date="2015-11" db="EMBL/GenBank/DDBJ databases">
        <title>Exploring the genomic traits of fungus-feeding bacterial genus Collimonas.</title>
        <authorList>
            <person name="Song C."/>
            <person name="Schmidt R."/>
            <person name="de Jager V."/>
            <person name="Krzyzanowska D."/>
            <person name="Jongedijk E."/>
            <person name="Cankar K."/>
            <person name="Beekwilder J."/>
            <person name="van Veen A."/>
            <person name="de Boer W."/>
            <person name="van Veen J.A."/>
            <person name="Garbeva P."/>
        </authorList>
    </citation>
    <scope>NUCLEOTIDE SEQUENCE [LARGE SCALE GENOMIC DNA]</scope>
    <source>
        <strain evidence="1 2">Ter6</strain>
    </source>
</reference>
<dbReference type="Gene3D" id="3.20.20.80">
    <property type="entry name" value="Glycosidases"/>
    <property type="match status" value="1"/>
</dbReference>
<keyword evidence="1" id="KW-0808">Transferase</keyword>